<dbReference type="EMBL" id="JAOYEY010000048">
    <property type="protein sequence ID" value="MCV9888075.1"/>
    <property type="molecule type" value="Genomic_DNA"/>
</dbReference>
<feature type="domain" description="NERD" evidence="1">
    <location>
        <begin position="41"/>
        <end position="157"/>
    </location>
</feature>
<comment type="caution">
    <text evidence="2">The sequence shown here is derived from an EMBL/GenBank/DDBJ whole genome shotgun (WGS) entry which is preliminary data.</text>
</comment>
<keyword evidence="3" id="KW-1185">Reference proteome</keyword>
<dbReference type="RefSeq" id="WP_264144274.1">
    <property type="nucleotide sequence ID" value="NZ_JAOYEY010000048.1"/>
</dbReference>
<dbReference type="InterPro" id="IPR011528">
    <property type="entry name" value="NERD"/>
</dbReference>
<dbReference type="Proteomes" id="UP001526147">
    <property type="component" value="Unassembled WGS sequence"/>
</dbReference>
<dbReference type="Pfam" id="PF08378">
    <property type="entry name" value="NERD"/>
    <property type="match status" value="1"/>
</dbReference>
<proteinExistence type="predicted"/>
<gene>
    <name evidence="2" type="ORF">OIH86_20730</name>
</gene>
<protein>
    <submittedName>
        <fullName evidence="2">NERD domain-containing protein</fullName>
    </submittedName>
</protein>
<organism evidence="2 3">
    <name type="scientific">Metabacillus halosaccharovorans</name>
    <dbReference type="NCBI Taxonomy" id="930124"/>
    <lineage>
        <taxon>Bacteria</taxon>
        <taxon>Bacillati</taxon>
        <taxon>Bacillota</taxon>
        <taxon>Bacilli</taxon>
        <taxon>Bacillales</taxon>
        <taxon>Bacillaceae</taxon>
        <taxon>Metabacillus</taxon>
    </lineage>
</organism>
<reference evidence="2 3" key="1">
    <citation type="submission" date="2022-10" db="EMBL/GenBank/DDBJ databases">
        <title>Draft genome assembly of moderately radiation resistant bacterium Metabacillus halosaccharovorans.</title>
        <authorList>
            <person name="Pal S."/>
            <person name="Gopinathan A."/>
        </authorList>
    </citation>
    <scope>NUCLEOTIDE SEQUENCE [LARGE SCALE GENOMIC DNA]</scope>
    <source>
        <strain evidence="2 3">VITHBRA001</strain>
    </source>
</reference>
<name>A0ABT3DLY1_9BACI</name>
<evidence type="ECO:0000313" key="2">
    <source>
        <dbReference type="EMBL" id="MCV9888075.1"/>
    </source>
</evidence>
<evidence type="ECO:0000259" key="1">
    <source>
        <dbReference type="PROSITE" id="PS50965"/>
    </source>
</evidence>
<evidence type="ECO:0000313" key="3">
    <source>
        <dbReference type="Proteomes" id="UP001526147"/>
    </source>
</evidence>
<accession>A0ABT3DLY1</accession>
<sequence length="318" mass="37145">MIVKTHEVPRIILQLEALVKRLPQNHPKIPQIIEDLNIRKAGFRGELAIDYPLSFLNEKDYSIFHDLRLKTKKHYFQLDTLILNPKVAIILEVKNYSGTIHFEPGFKQLIQTKDGIEKGYPYPLTQLERHEVQLKEWLQHQKLREINIISLVVISNSYTIISTSPEEKSLYQKIIHKEELPTKIPKLVNSQQNQPIEEKELKKISRLLLKQHTERDSSILERYQIDQNELIKGAICKNCGTLPLIRIKANWHCTTCNRKDKIAHLRALDDYKLLIKPTITNSELRNFLGVNSIATANRILQSMNLKYDGEKKGRVYYL</sequence>
<dbReference type="PROSITE" id="PS50965">
    <property type="entry name" value="NERD"/>
    <property type="match status" value="1"/>
</dbReference>